<accession>A0A506Q438</accession>
<dbReference type="OrthoDB" id="6630540at2"/>
<evidence type="ECO:0000313" key="3">
    <source>
        <dbReference type="Proteomes" id="UP000317747"/>
    </source>
</evidence>
<keyword evidence="3" id="KW-1185">Reference proteome</keyword>
<reference evidence="2 3" key="1">
    <citation type="submission" date="2019-06" db="EMBL/GenBank/DDBJ databases">
        <title>Taxogenomics and systematics of the genus Pantoea.</title>
        <authorList>
            <person name="Tambong J.T."/>
        </authorList>
    </citation>
    <scope>NUCLEOTIDE SEQUENCE [LARGE SCALE GENOMIC DNA]</scope>
    <source>
        <strain evidence="2 3">LMG 24200</strain>
    </source>
</reference>
<keyword evidence="1" id="KW-1133">Transmembrane helix</keyword>
<name>A0A506Q438_9GAMM</name>
<gene>
    <name evidence="2" type="ORF">FJW01_12095</name>
</gene>
<feature type="transmembrane region" description="Helical" evidence="1">
    <location>
        <begin position="44"/>
        <end position="64"/>
    </location>
</feature>
<dbReference type="RefSeq" id="WP_128084140.1">
    <property type="nucleotide sequence ID" value="NZ_CP071405.1"/>
</dbReference>
<keyword evidence="1" id="KW-0472">Membrane</keyword>
<proteinExistence type="predicted"/>
<evidence type="ECO:0000313" key="2">
    <source>
        <dbReference type="EMBL" id="TPV40452.1"/>
    </source>
</evidence>
<comment type="caution">
    <text evidence="2">The sequence shown here is derived from an EMBL/GenBank/DDBJ whole genome shotgun (WGS) entry which is preliminary data.</text>
</comment>
<dbReference type="Proteomes" id="UP000317747">
    <property type="component" value="Unassembled WGS sequence"/>
</dbReference>
<keyword evidence="1" id="KW-0812">Transmembrane</keyword>
<dbReference type="EMBL" id="VHJA01000060">
    <property type="protein sequence ID" value="TPV40452.1"/>
    <property type="molecule type" value="Genomic_DNA"/>
</dbReference>
<protein>
    <submittedName>
        <fullName evidence="2">Uncharacterized protein</fullName>
    </submittedName>
</protein>
<evidence type="ECO:0000256" key="1">
    <source>
        <dbReference type="SAM" id="Phobius"/>
    </source>
</evidence>
<organism evidence="2 3">
    <name type="scientific">Pantoea deleyi</name>
    <dbReference type="NCBI Taxonomy" id="470932"/>
    <lineage>
        <taxon>Bacteria</taxon>
        <taxon>Pseudomonadati</taxon>
        <taxon>Pseudomonadota</taxon>
        <taxon>Gammaproteobacteria</taxon>
        <taxon>Enterobacterales</taxon>
        <taxon>Erwiniaceae</taxon>
        <taxon>Pantoea</taxon>
    </lineage>
</organism>
<dbReference type="AlphaFoldDB" id="A0A506Q438"/>
<sequence>MKILIFIIILSASWIFIPEGFIKSLVEGHISGDGESAMDSFELTVILLKAVFSLLLAFIGVWLYRKADQR</sequence>